<dbReference type="Proteomes" id="UP000790347">
    <property type="component" value="Unassembled WGS sequence"/>
</dbReference>
<protein>
    <submittedName>
        <fullName evidence="1">Uncharacterized protein</fullName>
    </submittedName>
</protein>
<gene>
    <name evidence="1" type="ORF">DERF_002540</name>
</gene>
<dbReference type="EMBL" id="ASGP02000001">
    <property type="protein sequence ID" value="KAH9528614.1"/>
    <property type="molecule type" value="Genomic_DNA"/>
</dbReference>
<comment type="caution">
    <text evidence="1">The sequence shown here is derived from an EMBL/GenBank/DDBJ whole genome shotgun (WGS) entry which is preliminary data.</text>
</comment>
<reference evidence="1" key="1">
    <citation type="submission" date="2013-05" db="EMBL/GenBank/DDBJ databases">
        <authorList>
            <person name="Yim A.K.Y."/>
            <person name="Chan T.F."/>
            <person name="Ji K.M."/>
            <person name="Liu X.Y."/>
            <person name="Zhou J.W."/>
            <person name="Li R.Q."/>
            <person name="Yang K.Y."/>
            <person name="Li J."/>
            <person name="Li M."/>
            <person name="Law P.T.W."/>
            <person name="Wu Y.L."/>
            <person name="Cai Z.L."/>
            <person name="Qin H."/>
            <person name="Bao Y."/>
            <person name="Leung R.K.K."/>
            <person name="Ng P.K.S."/>
            <person name="Zou J."/>
            <person name="Zhong X.J."/>
            <person name="Ran P.X."/>
            <person name="Zhong N.S."/>
            <person name="Liu Z.G."/>
            <person name="Tsui S.K.W."/>
        </authorList>
    </citation>
    <scope>NUCLEOTIDE SEQUENCE</scope>
    <source>
        <strain evidence="1">Derf</strain>
        <tissue evidence="1">Whole organism</tissue>
    </source>
</reference>
<sequence length="115" mass="13870">MKYDNEQQANNQLFFPCRPVLCLFLQHEHFFFLKLFIDKLGKKNNTKLAILIALHSHSHYLLVSLFHSFLFLVFDSQEKIIITNDIIPFNHHHHHHHINNVSTRIKEFDIRNRIE</sequence>
<keyword evidence="2" id="KW-1185">Reference proteome</keyword>
<organism evidence="1 2">
    <name type="scientific">Dermatophagoides farinae</name>
    <name type="common">American house dust mite</name>
    <dbReference type="NCBI Taxonomy" id="6954"/>
    <lineage>
        <taxon>Eukaryota</taxon>
        <taxon>Metazoa</taxon>
        <taxon>Ecdysozoa</taxon>
        <taxon>Arthropoda</taxon>
        <taxon>Chelicerata</taxon>
        <taxon>Arachnida</taxon>
        <taxon>Acari</taxon>
        <taxon>Acariformes</taxon>
        <taxon>Sarcoptiformes</taxon>
        <taxon>Astigmata</taxon>
        <taxon>Psoroptidia</taxon>
        <taxon>Analgoidea</taxon>
        <taxon>Pyroglyphidae</taxon>
        <taxon>Dermatophagoidinae</taxon>
        <taxon>Dermatophagoides</taxon>
    </lineage>
</organism>
<evidence type="ECO:0000313" key="2">
    <source>
        <dbReference type="Proteomes" id="UP000790347"/>
    </source>
</evidence>
<accession>A0A922IFV1</accession>
<reference evidence="1" key="2">
    <citation type="journal article" date="2022" name="Res Sq">
        <title>Comparative Genomics Reveals Insights into the Divergent Evolution of Astigmatic Mites and Household Pest Adaptations.</title>
        <authorList>
            <person name="Xiong Q."/>
            <person name="Wan A.T.-Y."/>
            <person name="Liu X.-Y."/>
            <person name="Fung C.S.-H."/>
            <person name="Xiao X."/>
            <person name="Malainual N."/>
            <person name="Hou J."/>
            <person name="Wang L."/>
            <person name="Wang M."/>
            <person name="Yang K."/>
            <person name="Cui Y."/>
            <person name="Leung E."/>
            <person name="Nong W."/>
            <person name="Shin S.-K."/>
            <person name="Au S."/>
            <person name="Jeong K.Y."/>
            <person name="Chew F.T."/>
            <person name="Hui J."/>
            <person name="Leung T.F."/>
            <person name="Tungtrongchitr A."/>
            <person name="Zhong N."/>
            <person name="Liu Z."/>
            <person name="Tsui S."/>
        </authorList>
    </citation>
    <scope>NUCLEOTIDE SEQUENCE</scope>
    <source>
        <strain evidence="1">Derf</strain>
        <tissue evidence="1">Whole organism</tissue>
    </source>
</reference>
<name>A0A922IFV1_DERFA</name>
<dbReference type="AlphaFoldDB" id="A0A922IFV1"/>
<proteinExistence type="predicted"/>
<evidence type="ECO:0000313" key="1">
    <source>
        <dbReference type="EMBL" id="KAH9528614.1"/>
    </source>
</evidence>